<accession>A0A1R1JGQ3</accession>
<dbReference type="GO" id="GO:0006355">
    <property type="term" value="P:regulation of DNA-templated transcription"/>
    <property type="evidence" value="ECO:0007669"/>
    <property type="project" value="InterPro"/>
</dbReference>
<gene>
    <name evidence="2" type="ORF">BW685_05145</name>
</gene>
<organism evidence="2 3">
    <name type="scientific">Burkholderia ubonensis</name>
    <dbReference type="NCBI Taxonomy" id="101571"/>
    <lineage>
        <taxon>Bacteria</taxon>
        <taxon>Pseudomonadati</taxon>
        <taxon>Pseudomonadota</taxon>
        <taxon>Betaproteobacteria</taxon>
        <taxon>Burkholderiales</taxon>
        <taxon>Burkholderiaceae</taxon>
        <taxon>Burkholderia</taxon>
        <taxon>Burkholderia cepacia complex</taxon>
    </lineage>
</organism>
<proteinExistence type="predicted"/>
<dbReference type="EMBL" id="MTJZ01000005">
    <property type="protein sequence ID" value="OMG74534.1"/>
    <property type="molecule type" value="Genomic_DNA"/>
</dbReference>
<evidence type="ECO:0000313" key="2">
    <source>
        <dbReference type="EMBL" id="OMG74534.1"/>
    </source>
</evidence>
<sequence length="75" mass="8038">MPRGAPVLSIRHCRRAGRCASAVAPGRRPTALGRAETKKGSLGCPLVRYRCVAVTGCGAKLTSRPCRWRANRTCS</sequence>
<name>A0A1R1JGQ3_9BURK</name>
<evidence type="ECO:0000259" key="1">
    <source>
        <dbReference type="PROSITE" id="PS50807"/>
    </source>
</evidence>
<dbReference type="Proteomes" id="UP000187194">
    <property type="component" value="Unassembled WGS sequence"/>
</dbReference>
<feature type="domain" description="GCM" evidence="1">
    <location>
        <begin position="1"/>
        <end position="75"/>
    </location>
</feature>
<reference evidence="2 3" key="1">
    <citation type="submission" date="2017-01" db="EMBL/GenBank/DDBJ databases">
        <title>Phylogeographic, genomic and meropenem susceptibility analysis of Burkholderia ubonensis.</title>
        <authorList>
            <person name="Price E.P."/>
            <person name="Sarovich D.S."/>
            <person name="Webb J.R."/>
            <person name="Hall C.M."/>
            <person name="Sahl J.W."/>
            <person name="Kaestli M."/>
            <person name="Mayo M."/>
            <person name="Harrington G."/>
            <person name="Baker A.L."/>
            <person name="Sidak-Loftis L.C."/>
            <person name="Lummis M."/>
            <person name="Schupp J.M."/>
            <person name="Gillece J.D."/>
            <person name="Tuanyok A."/>
            <person name="Warner J."/>
            <person name="Busch J.D."/>
            <person name="Keim P."/>
            <person name="Currie B.J."/>
            <person name="Wagner D.M."/>
        </authorList>
    </citation>
    <scope>NUCLEOTIDE SEQUENCE [LARGE SCALE GENOMIC DNA]</scope>
    <source>
        <strain evidence="2 3">A21</strain>
    </source>
</reference>
<dbReference type="AlphaFoldDB" id="A0A1R1JGQ3"/>
<comment type="caution">
    <text evidence="2">The sequence shown here is derived from an EMBL/GenBank/DDBJ whole genome shotgun (WGS) entry which is preliminary data.</text>
</comment>
<protein>
    <recommendedName>
        <fullName evidence="1">GCM domain-containing protein</fullName>
    </recommendedName>
</protein>
<dbReference type="InterPro" id="IPR003902">
    <property type="entry name" value="Tscrpt_reg_GCM"/>
</dbReference>
<dbReference type="GO" id="GO:0003677">
    <property type="term" value="F:DNA binding"/>
    <property type="evidence" value="ECO:0007669"/>
    <property type="project" value="InterPro"/>
</dbReference>
<evidence type="ECO:0000313" key="3">
    <source>
        <dbReference type="Proteomes" id="UP000187194"/>
    </source>
</evidence>
<dbReference type="PROSITE" id="PS50807">
    <property type="entry name" value="GCM"/>
    <property type="match status" value="1"/>
</dbReference>